<dbReference type="RefSeq" id="WP_093961706.1">
    <property type="nucleotide sequence ID" value="NZ_FXYG01000001.1"/>
</dbReference>
<dbReference type="Pfam" id="PF01408">
    <property type="entry name" value="GFO_IDH_MocA"/>
    <property type="match status" value="1"/>
</dbReference>
<dbReference type="EC" id="1.-.-.-" evidence="3"/>
<accession>A0A238JQS8</accession>
<organism evidence="3 4">
    <name type="scientific">Ruegeria arenilitoris</name>
    <dbReference type="NCBI Taxonomy" id="1173585"/>
    <lineage>
        <taxon>Bacteria</taxon>
        <taxon>Pseudomonadati</taxon>
        <taxon>Pseudomonadota</taxon>
        <taxon>Alphaproteobacteria</taxon>
        <taxon>Rhodobacterales</taxon>
        <taxon>Roseobacteraceae</taxon>
        <taxon>Ruegeria</taxon>
    </lineage>
</organism>
<dbReference type="Gene3D" id="3.30.360.10">
    <property type="entry name" value="Dihydrodipicolinate Reductase, domain 2"/>
    <property type="match status" value="1"/>
</dbReference>
<proteinExistence type="predicted"/>
<protein>
    <submittedName>
        <fullName evidence="3">Putative oxidoreductase YhhX</fullName>
        <ecNumber evidence="3">1.-.-.-</ecNumber>
    </submittedName>
</protein>
<feature type="domain" description="GFO/IDH/MocA-like oxidoreductase" evidence="2">
    <location>
        <begin position="130"/>
        <end position="251"/>
    </location>
</feature>
<keyword evidence="4" id="KW-1185">Reference proteome</keyword>
<dbReference type="OrthoDB" id="9815825at2"/>
<dbReference type="PANTHER" id="PTHR43249:SF1">
    <property type="entry name" value="D-GLUCOSIDE 3-DEHYDROGENASE"/>
    <property type="match status" value="1"/>
</dbReference>
<dbReference type="Gene3D" id="3.40.50.720">
    <property type="entry name" value="NAD(P)-binding Rossmann-like Domain"/>
    <property type="match status" value="1"/>
</dbReference>
<evidence type="ECO:0000259" key="1">
    <source>
        <dbReference type="Pfam" id="PF01408"/>
    </source>
</evidence>
<sequence length="338" mass="36028">MNIALIGFGMVSGTHVAAIRASDQGLSLAGVLGRNLEKTAEFARRNETRAFVSVEEIANDPNVDFAIIATPPDQRTELVRILSTASKPILMEKPIERTLGAAKAIVEQCEVSGVPLGIVFQHRARAASHALKSAIEQGELGTIATVEIRVPWWRDQSYYDEPGRGTYARDGGGVMISQAIHTLDLAMWLLGPISDIQAVMRKTPLHDLEAEDWAGAIFEMDNGAVGTLMATTAEYPGAAESITIQGTRAKVHLESGVLTVTTFDGRKSTVGETAATGGGADPMAFTHAWHQAVIEDFAKAVSSGTQPMATGRSALLTHAVIDAMQIANRTGQKTRVIS</sequence>
<feature type="domain" description="Gfo/Idh/MocA-like oxidoreductase N-terminal" evidence="1">
    <location>
        <begin position="1"/>
        <end position="116"/>
    </location>
</feature>
<dbReference type="InterPro" id="IPR052515">
    <property type="entry name" value="Gfo/Idh/MocA_Oxidoreductase"/>
</dbReference>
<gene>
    <name evidence="3" type="primary">yhhX</name>
    <name evidence="3" type="ORF">RUA8715_00076</name>
</gene>
<reference evidence="4" key="1">
    <citation type="submission" date="2017-05" db="EMBL/GenBank/DDBJ databases">
        <authorList>
            <person name="Rodrigo-Torres L."/>
            <person name="Arahal R. D."/>
            <person name="Lucena T."/>
        </authorList>
    </citation>
    <scope>NUCLEOTIDE SEQUENCE [LARGE SCALE GENOMIC DNA]</scope>
    <source>
        <strain evidence="4">CECT 8715</strain>
    </source>
</reference>
<evidence type="ECO:0000313" key="4">
    <source>
        <dbReference type="Proteomes" id="UP000202485"/>
    </source>
</evidence>
<dbReference type="Proteomes" id="UP000202485">
    <property type="component" value="Unassembled WGS sequence"/>
</dbReference>
<evidence type="ECO:0000259" key="2">
    <source>
        <dbReference type="Pfam" id="PF22725"/>
    </source>
</evidence>
<dbReference type="GO" id="GO:0000166">
    <property type="term" value="F:nucleotide binding"/>
    <property type="evidence" value="ECO:0007669"/>
    <property type="project" value="InterPro"/>
</dbReference>
<dbReference type="SUPFAM" id="SSF51735">
    <property type="entry name" value="NAD(P)-binding Rossmann-fold domains"/>
    <property type="match status" value="1"/>
</dbReference>
<dbReference type="InterPro" id="IPR055170">
    <property type="entry name" value="GFO_IDH_MocA-like_dom"/>
</dbReference>
<evidence type="ECO:0000313" key="3">
    <source>
        <dbReference type="EMBL" id="SMX33011.1"/>
    </source>
</evidence>
<name>A0A238JQS8_9RHOB</name>
<dbReference type="SUPFAM" id="SSF55347">
    <property type="entry name" value="Glyceraldehyde-3-phosphate dehydrogenase-like, C-terminal domain"/>
    <property type="match status" value="1"/>
</dbReference>
<dbReference type="EMBL" id="FXYG01000001">
    <property type="protein sequence ID" value="SMX33011.1"/>
    <property type="molecule type" value="Genomic_DNA"/>
</dbReference>
<dbReference type="Pfam" id="PF22725">
    <property type="entry name" value="GFO_IDH_MocA_C3"/>
    <property type="match status" value="1"/>
</dbReference>
<keyword evidence="3" id="KW-0560">Oxidoreductase</keyword>
<dbReference type="PANTHER" id="PTHR43249">
    <property type="entry name" value="UDP-N-ACETYL-2-AMINO-2-DEOXY-D-GLUCURONATE OXIDASE"/>
    <property type="match status" value="1"/>
</dbReference>
<dbReference type="AlphaFoldDB" id="A0A238JQS8"/>
<dbReference type="InterPro" id="IPR000683">
    <property type="entry name" value="Gfo/Idh/MocA-like_OxRdtase_N"/>
</dbReference>
<dbReference type="GO" id="GO:0016491">
    <property type="term" value="F:oxidoreductase activity"/>
    <property type="evidence" value="ECO:0007669"/>
    <property type="project" value="UniProtKB-KW"/>
</dbReference>
<dbReference type="InterPro" id="IPR036291">
    <property type="entry name" value="NAD(P)-bd_dom_sf"/>
</dbReference>